<dbReference type="OrthoDB" id="5401779at2759"/>
<evidence type="ECO:0000256" key="1">
    <source>
        <dbReference type="ARBA" id="ARBA00004141"/>
    </source>
</evidence>
<keyword evidence="3 6" id="KW-1133">Transmembrane helix</keyword>
<proteinExistence type="inferred from homology"/>
<evidence type="ECO:0000256" key="3">
    <source>
        <dbReference type="ARBA" id="ARBA00022989"/>
    </source>
</evidence>
<dbReference type="EMBL" id="KV441551">
    <property type="protein sequence ID" value="OAG06657.1"/>
    <property type="molecule type" value="Genomic_DNA"/>
</dbReference>
<feature type="transmembrane region" description="Helical" evidence="6">
    <location>
        <begin position="28"/>
        <end position="50"/>
    </location>
</feature>
<evidence type="ECO:0000256" key="6">
    <source>
        <dbReference type="SAM" id="Phobius"/>
    </source>
</evidence>
<evidence type="ECO:0000256" key="5">
    <source>
        <dbReference type="ARBA" id="ARBA00038359"/>
    </source>
</evidence>
<dbReference type="InterPro" id="IPR049326">
    <property type="entry name" value="Rhodopsin_dom_fungi"/>
</dbReference>
<dbReference type="AlphaFoldDB" id="A0A177CIP8"/>
<dbReference type="PANTHER" id="PTHR33048">
    <property type="entry name" value="PTH11-LIKE INTEGRAL MEMBRANE PROTEIN (AFU_ORTHOLOGUE AFUA_5G11245)"/>
    <property type="match status" value="1"/>
</dbReference>
<dbReference type="Pfam" id="PF20684">
    <property type="entry name" value="Fung_rhodopsin"/>
    <property type="match status" value="1"/>
</dbReference>
<organism evidence="8 9">
    <name type="scientific">Paraphaeosphaeria sporulosa</name>
    <dbReference type="NCBI Taxonomy" id="1460663"/>
    <lineage>
        <taxon>Eukaryota</taxon>
        <taxon>Fungi</taxon>
        <taxon>Dikarya</taxon>
        <taxon>Ascomycota</taxon>
        <taxon>Pezizomycotina</taxon>
        <taxon>Dothideomycetes</taxon>
        <taxon>Pleosporomycetidae</taxon>
        <taxon>Pleosporales</taxon>
        <taxon>Massarineae</taxon>
        <taxon>Didymosphaeriaceae</taxon>
        <taxon>Paraphaeosphaeria</taxon>
    </lineage>
</organism>
<evidence type="ECO:0000256" key="2">
    <source>
        <dbReference type="ARBA" id="ARBA00022692"/>
    </source>
</evidence>
<feature type="transmembrane region" description="Helical" evidence="6">
    <location>
        <begin position="149"/>
        <end position="175"/>
    </location>
</feature>
<dbReference type="GO" id="GO:0016020">
    <property type="term" value="C:membrane"/>
    <property type="evidence" value="ECO:0007669"/>
    <property type="project" value="UniProtKB-SubCell"/>
</dbReference>
<keyword evidence="9" id="KW-1185">Reference proteome</keyword>
<dbReference type="InParanoid" id="A0A177CIP8"/>
<reference evidence="8 9" key="1">
    <citation type="submission" date="2016-05" db="EMBL/GenBank/DDBJ databases">
        <title>Comparative analysis of secretome profiles of manganese(II)-oxidizing ascomycete fungi.</title>
        <authorList>
            <consortium name="DOE Joint Genome Institute"/>
            <person name="Zeiner C.A."/>
            <person name="Purvine S.O."/>
            <person name="Zink E.M."/>
            <person name="Wu S."/>
            <person name="Pasa-Tolic L."/>
            <person name="Chaput D.L."/>
            <person name="Haridas S."/>
            <person name="Grigoriev I.V."/>
            <person name="Santelli C.M."/>
            <person name="Hansel C.M."/>
        </authorList>
    </citation>
    <scope>NUCLEOTIDE SEQUENCE [LARGE SCALE GENOMIC DNA]</scope>
    <source>
        <strain evidence="8 9">AP3s5-JAC2a</strain>
    </source>
</reference>
<gene>
    <name evidence="8" type="ORF">CC84DRAFT_1241313</name>
</gene>
<dbReference type="STRING" id="1460663.A0A177CIP8"/>
<dbReference type="Proteomes" id="UP000077069">
    <property type="component" value="Unassembled WGS sequence"/>
</dbReference>
<accession>A0A177CIP8</accession>
<protein>
    <recommendedName>
        <fullName evidence="7">Rhodopsin domain-containing protein</fullName>
    </recommendedName>
</protein>
<keyword evidence="4 6" id="KW-0472">Membrane</keyword>
<feature type="transmembrane region" description="Helical" evidence="6">
    <location>
        <begin position="62"/>
        <end position="81"/>
    </location>
</feature>
<comment type="similarity">
    <text evidence="5">Belongs to the SAT4 family.</text>
</comment>
<feature type="transmembrane region" description="Helical" evidence="6">
    <location>
        <begin position="262"/>
        <end position="284"/>
    </location>
</feature>
<evidence type="ECO:0000313" key="8">
    <source>
        <dbReference type="EMBL" id="OAG06657.1"/>
    </source>
</evidence>
<sequence length="437" mass="49603">MTSRFPTPAELASFPKPNYVNPITRQPLIIGVTTAMSVMVIALLACRIYSRTVLVYAVGWDDWIMLSAGVIAVANNILVTISTSKKYQMGYHIWDIRLEQLLGTLEAGKFGMAIQLLFIVTIGLTKVSILMTYLRIFPTKVNKRFCYTMLTYTIAFSIACFFLVLFQCTPVRVYWETYKFLLTVKQHCKNVKVIYFFWSAQNTLSDFFIFLWPVKDIASVRISRRQRITLISMFSCGLIVCVAGSARIYYTHLYLYSYDVLWWGATVFAVMSIETCLGIVCGCLPGCKPLMSRLFPQVFGTPSNRSNSGPARYPRQVKEILSSNDSRTLQGTEASFQLQSLNSGGKGMVIPPDAKRFEWSGREEREVEVTIPRRPGQAMFRSEKQNSAWRTPCDREFHGNGNDSNGSQEFIILQRQSRTSMQSIYGSGAGQEKRVDY</sequence>
<dbReference type="PANTHER" id="PTHR33048:SF129">
    <property type="entry name" value="INTEGRAL MEMBRANE PROTEIN-RELATED"/>
    <property type="match status" value="1"/>
</dbReference>
<feature type="transmembrane region" description="Helical" evidence="6">
    <location>
        <begin position="226"/>
        <end position="250"/>
    </location>
</feature>
<dbReference type="GeneID" id="28767538"/>
<dbReference type="InterPro" id="IPR052337">
    <property type="entry name" value="SAT4-like"/>
</dbReference>
<feature type="domain" description="Rhodopsin" evidence="7">
    <location>
        <begin position="47"/>
        <end position="293"/>
    </location>
</feature>
<feature type="transmembrane region" description="Helical" evidence="6">
    <location>
        <begin position="112"/>
        <end position="137"/>
    </location>
</feature>
<comment type="subcellular location">
    <subcellularLocation>
        <location evidence="1">Membrane</location>
        <topology evidence="1">Multi-pass membrane protein</topology>
    </subcellularLocation>
</comment>
<evidence type="ECO:0000313" key="9">
    <source>
        <dbReference type="Proteomes" id="UP000077069"/>
    </source>
</evidence>
<keyword evidence="2 6" id="KW-0812">Transmembrane</keyword>
<feature type="transmembrane region" description="Helical" evidence="6">
    <location>
        <begin position="195"/>
        <end position="214"/>
    </location>
</feature>
<evidence type="ECO:0000256" key="4">
    <source>
        <dbReference type="ARBA" id="ARBA00023136"/>
    </source>
</evidence>
<dbReference type="RefSeq" id="XP_018037022.1">
    <property type="nucleotide sequence ID" value="XM_018184052.1"/>
</dbReference>
<name>A0A177CIP8_9PLEO</name>
<evidence type="ECO:0000259" key="7">
    <source>
        <dbReference type="Pfam" id="PF20684"/>
    </source>
</evidence>